<dbReference type="EMBL" id="CDQK01000002">
    <property type="protein sequence ID" value="CEP21395.1"/>
    <property type="molecule type" value="Genomic_DNA"/>
</dbReference>
<gene>
    <name evidence="1" type="ORF">BN1211_1484</name>
</gene>
<dbReference type="AlphaFoldDB" id="A0A0H5C0S6"/>
<dbReference type="Proteomes" id="UP000038830">
    <property type="component" value="Unassembled WGS sequence"/>
</dbReference>
<evidence type="ECO:0000313" key="2">
    <source>
        <dbReference type="Proteomes" id="UP000038830"/>
    </source>
</evidence>
<proteinExistence type="predicted"/>
<accession>A0A0H5C0S6</accession>
<organism evidence="1 2">
    <name type="scientific">Cyberlindnera jadinii (strain ATCC 18201 / CBS 1600 / BCRC 20928 / JCM 3617 / NBRC 0987 / NRRL Y-1542)</name>
    <name type="common">Torula yeast</name>
    <name type="synonym">Candida utilis</name>
    <dbReference type="NCBI Taxonomy" id="983966"/>
    <lineage>
        <taxon>Eukaryota</taxon>
        <taxon>Fungi</taxon>
        <taxon>Dikarya</taxon>
        <taxon>Ascomycota</taxon>
        <taxon>Saccharomycotina</taxon>
        <taxon>Saccharomycetes</taxon>
        <taxon>Phaffomycetales</taxon>
        <taxon>Phaffomycetaceae</taxon>
        <taxon>Cyberlindnera</taxon>
    </lineage>
</organism>
<protein>
    <submittedName>
        <fullName evidence="1">Uncharacterized protein</fullName>
    </submittedName>
</protein>
<name>A0A0H5C0S6_CYBJN</name>
<evidence type="ECO:0000313" key="1">
    <source>
        <dbReference type="EMBL" id="CEP21395.1"/>
    </source>
</evidence>
<sequence length="57" mass="6633">MAFRRGFNFTRRVLRFAGCGKRVCHGSIDLSNMDWVVRLQRFTTWNGYVGYGRTALS</sequence>
<reference evidence="2" key="1">
    <citation type="journal article" date="2015" name="J. Biotechnol.">
        <title>The structure of the Cyberlindnera jadinii genome and its relation to Candida utilis analyzed by the occurrence of single nucleotide polymorphisms.</title>
        <authorList>
            <person name="Rupp O."/>
            <person name="Brinkrolf K."/>
            <person name="Buerth C."/>
            <person name="Kunigo M."/>
            <person name="Schneider J."/>
            <person name="Jaenicke S."/>
            <person name="Goesmann A."/>
            <person name="Puehler A."/>
            <person name="Jaeger K.-E."/>
            <person name="Ernst J.F."/>
        </authorList>
    </citation>
    <scope>NUCLEOTIDE SEQUENCE [LARGE SCALE GENOMIC DNA]</scope>
    <source>
        <strain evidence="2">ATCC 18201 / CBS 1600 / BCRC 20928 / JCM 3617 / NBRC 0987 / NRRL Y-1542</strain>
    </source>
</reference>